<dbReference type="EMBL" id="KZ350514">
    <property type="protein sequence ID" value="PIO63803.1"/>
    <property type="molecule type" value="Genomic_DNA"/>
</dbReference>
<keyword evidence="2 5" id="KW-0812">Transmembrane</keyword>
<evidence type="ECO:0000256" key="1">
    <source>
        <dbReference type="ARBA" id="ARBA00004370"/>
    </source>
</evidence>
<dbReference type="Gene3D" id="3.40.50.2300">
    <property type="match status" value="1"/>
</dbReference>
<dbReference type="InterPro" id="IPR001828">
    <property type="entry name" value="ANF_lig-bd_rcpt"/>
</dbReference>
<evidence type="ECO:0000259" key="6">
    <source>
        <dbReference type="Pfam" id="PF01094"/>
    </source>
</evidence>
<organism evidence="7 8">
    <name type="scientific">Teladorsagia circumcincta</name>
    <name type="common">Brown stomach worm</name>
    <name type="synonym">Ostertagia circumcincta</name>
    <dbReference type="NCBI Taxonomy" id="45464"/>
    <lineage>
        <taxon>Eukaryota</taxon>
        <taxon>Metazoa</taxon>
        <taxon>Ecdysozoa</taxon>
        <taxon>Nematoda</taxon>
        <taxon>Chromadorea</taxon>
        <taxon>Rhabditida</taxon>
        <taxon>Rhabditina</taxon>
        <taxon>Rhabditomorpha</taxon>
        <taxon>Strongyloidea</taxon>
        <taxon>Trichostrongylidae</taxon>
        <taxon>Teladorsagia</taxon>
    </lineage>
</organism>
<evidence type="ECO:0000313" key="8">
    <source>
        <dbReference type="Proteomes" id="UP000230423"/>
    </source>
</evidence>
<evidence type="ECO:0000313" key="7">
    <source>
        <dbReference type="EMBL" id="PIO63803.1"/>
    </source>
</evidence>
<gene>
    <name evidence="7" type="ORF">TELCIR_14583</name>
</gene>
<name>A0A2G9U0N6_TELCI</name>
<keyword evidence="4 5" id="KW-0472">Membrane</keyword>
<evidence type="ECO:0000256" key="4">
    <source>
        <dbReference type="ARBA" id="ARBA00023136"/>
    </source>
</evidence>
<protein>
    <recommendedName>
        <fullName evidence="6">Receptor ligand binding region domain-containing protein</fullName>
    </recommendedName>
</protein>
<evidence type="ECO:0000256" key="2">
    <source>
        <dbReference type="ARBA" id="ARBA00022692"/>
    </source>
</evidence>
<accession>A0A2G9U0N6</accession>
<reference evidence="7 8" key="1">
    <citation type="submission" date="2015-09" db="EMBL/GenBank/DDBJ databases">
        <title>Draft genome of the parasitic nematode Teladorsagia circumcincta isolate WARC Sus (inbred).</title>
        <authorList>
            <person name="Mitreva M."/>
        </authorList>
    </citation>
    <scope>NUCLEOTIDE SEQUENCE [LARGE SCALE GENOMIC DNA]</scope>
    <source>
        <strain evidence="7 8">S</strain>
    </source>
</reference>
<dbReference type="Proteomes" id="UP000230423">
    <property type="component" value="Unassembled WGS sequence"/>
</dbReference>
<dbReference type="OrthoDB" id="1890790at2759"/>
<proteinExistence type="predicted"/>
<dbReference type="SUPFAM" id="SSF53822">
    <property type="entry name" value="Periplasmic binding protein-like I"/>
    <property type="match status" value="1"/>
</dbReference>
<comment type="subcellular location">
    <subcellularLocation>
        <location evidence="1">Membrane</location>
    </subcellularLocation>
</comment>
<dbReference type="GO" id="GO:0016020">
    <property type="term" value="C:membrane"/>
    <property type="evidence" value="ECO:0007669"/>
    <property type="project" value="UniProtKB-SubCell"/>
</dbReference>
<dbReference type="AlphaFoldDB" id="A0A2G9U0N6"/>
<sequence length="248" mass="27909">MKNGEKILEISRKELWKDGVLDEDFDIEILNQMGCGEAFEGVAVGADMYHVQKVIFDEYADAKAMEQSGLLNQLSDNARVIVCVFSSTREMTKEFMRAAYNSKLNTHDFVYILPWLQSEKKDLAPWIGDDGQIQQNVKDHFANSLIIDDVNGFDDTLVTPFRERVEANGMTTDDLDLQITDVMTGFWPSPDGALPKEEPACGFRNERCDYTMIIIAGALVSVLVCGTVTTLIMIRVWIVEENLHLGDV</sequence>
<evidence type="ECO:0000256" key="3">
    <source>
        <dbReference type="ARBA" id="ARBA00022989"/>
    </source>
</evidence>
<dbReference type="InterPro" id="IPR028082">
    <property type="entry name" value="Peripla_BP_I"/>
</dbReference>
<dbReference type="Pfam" id="PF01094">
    <property type="entry name" value="ANF_receptor"/>
    <property type="match status" value="1"/>
</dbReference>
<keyword evidence="8" id="KW-1185">Reference proteome</keyword>
<feature type="transmembrane region" description="Helical" evidence="5">
    <location>
        <begin position="213"/>
        <end position="238"/>
    </location>
</feature>
<keyword evidence="3 5" id="KW-1133">Transmembrane helix</keyword>
<feature type="domain" description="Receptor ligand binding region" evidence="6">
    <location>
        <begin position="70"/>
        <end position="154"/>
    </location>
</feature>
<evidence type="ECO:0000256" key="5">
    <source>
        <dbReference type="SAM" id="Phobius"/>
    </source>
</evidence>